<dbReference type="EMBL" id="JAVRQU010000001">
    <property type="protein sequence ID" value="KAK5707915.1"/>
    <property type="molecule type" value="Genomic_DNA"/>
</dbReference>
<reference evidence="14" key="1">
    <citation type="submission" date="2023-08" db="EMBL/GenBank/DDBJ databases">
        <title>Black Yeasts Isolated from many extreme environments.</title>
        <authorList>
            <person name="Coleine C."/>
            <person name="Stajich J.E."/>
            <person name="Selbmann L."/>
        </authorList>
    </citation>
    <scope>NUCLEOTIDE SEQUENCE</scope>
    <source>
        <strain evidence="14">CCFEE 5810</strain>
    </source>
</reference>
<dbReference type="InterPro" id="IPR008603">
    <property type="entry name" value="DCTN4"/>
</dbReference>
<evidence type="ECO:0000256" key="8">
    <source>
        <dbReference type="ARBA" id="ARBA00022990"/>
    </source>
</evidence>
<comment type="subcellular location">
    <subcellularLocation>
        <location evidence="1">Cytoplasm</location>
        <location evidence="1">Cytoskeleton</location>
        <location evidence="1">Microtubule organizing center</location>
        <location evidence="1">Centrosome</location>
    </subcellularLocation>
    <subcellularLocation>
        <location evidence="2">Cytoplasm</location>
        <location evidence="2">Cytoskeleton</location>
        <location evidence="2">Stress fiber</location>
    </subcellularLocation>
    <subcellularLocation>
        <location evidence="3">Cytoplasm</location>
        <location evidence="3">Myofibril</location>
    </subcellularLocation>
</comment>
<dbReference type="Proteomes" id="UP001310594">
    <property type="component" value="Unassembled WGS sequence"/>
</dbReference>
<sequence>MAATFPYTHYACSCSDLTTSAPPSISAKRASLAAVDTPEDSTFNPHDPRANYALSPLDRLLFCDECEEIRCQRCYGEEIIHWYCPTCLFEVPSSAVRSDGNRCSRNCYNCPVCTAGLAVTAMPQHHFGGEHDPPEDTYILQCHYCDWSSLDIGVQFSKPTKITEQLAKHRKHKAASNKSPQHLDHDEAFANLTAFYKEQLSESGDLQNPYSNSPYSSPSNLARIMSLYGGLSVNALKKTREKPQPMREARGEKEGALTYSVDDRVADDAVMKSIQNSSWNETLTADQRLSSPLNNDAKLLHDLWPVATALRTRKCRRCRSCPQYLSYPDPKVKVNNLRYKIRVLALNHIPRLAIRSLQATLPLPNPSFALRAEDLQQQPPDLRPHVTQHYVLTIRNPILEPIKVTLATPSTTPGRVASRVTILCPSFTVGPAGDVWDEALSSSTNSMPGGGRQAALSSLTAGESLDRQPEAGKIWERTRNSTSVVIEIVPGSLSSPPSIVPKTQAELEAEELDEGDEVLEVPVYVRAEWEVSEDHDDAAAKKGMLKVNIDGEGGKVKKECAFWCVLGVGRIGEG</sequence>
<dbReference type="GO" id="GO:0005869">
    <property type="term" value="C:dynactin complex"/>
    <property type="evidence" value="ECO:0007669"/>
    <property type="project" value="InterPro"/>
</dbReference>
<protein>
    <recommendedName>
        <fullName evidence="12">Dynactin subunit 4</fullName>
    </recommendedName>
</protein>
<keyword evidence="7" id="KW-0832">Ubl conjugation</keyword>
<evidence type="ECO:0000256" key="4">
    <source>
        <dbReference type="ARBA" id="ARBA00022490"/>
    </source>
</evidence>
<evidence type="ECO:0000256" key="10">
    <source>
        <dbReference type="ARBA" id="ARBA00023212"/>
    </source>
</evidence>
<comment type="caution">
    <text evidence="14">The sequence shown here is derived from an EMBL/GenBank/DDBJ whole genome shotgun (WGS) entry which is preliminary data.</text>
</comment>
<keyword evidence="10" id="KW-0206">Cytoskeleton</keyword>
<evidence type="ECO:0000256" key="7">
    <source>
        <dbReference type="ARBA" id="ARBA00022843"/>
    </source>
</evidence>
<dbReference type="AlphaFoldDB" id="A0AAN8A5I3"/>
<keyword evidence="6" id="KW-0597">Phosphoprotein</keyword>
<proteinExistence type="inferred from homology"/>
<evidence type="ECO:0000256" key="6">
    <source>
        <dbReference type="ARBA" id="ARBA00022553"/>
    </source>
</evidence>
<evidence type="ECO:0000256" key="2">
    <source>
        <dbReference type="ARBA" id="ARBA00004529"/>
    </source>
</evidence>
<comment type="subunit">
    <text evidence="13">Subunit of dynactin, a multiprotein complex part of a tripartite complex with dynein and a adapter, such as BICDL1, BICD2 or HOOK3. The dynactin complex is built around ACTR1A/ACTB filament and consists of an actin-related filament composed of a shoulder domain, a pointed end and a barbed end. Its length is defined by its flexible shoulder domain. The soulder is composed of 2 DCTN1 subunits, 4 DCTN2 and 2 DCTN3. The 4 DCNT2 (via N-terminus) bind the ACTR1A filament and act as molecular rulers to determine the length. The pointed end is important for binding dynein-dynactin cargo adapters. Consists of 4 subunits: ACTR10, DCNT4, DCTN5 and DCTN6. The barbed end is composed of a CAPZA1:CAPZB heterodimers, which binds ACTR1A/ACTB filament and dynactin and stabilizes dynactin. Interacts with ATP7B, but not ATP7A, in a copper-dependent manner. Interacts with ANK2; this interaction is required for localization at costameres. Interacts with N4BP2L1.</text>
</comment>
<evidence type="ECO:0000256" key="13">
    <source>
        <dbReference type="ARBA" id="ARBA00093507"/>
    </source>
</evidence>
<evidence type="ECO:0000256" key="5">
    <source>
        <dbReference type="ARBA" id="ARBA00022499"/>
    </source>
</evidence>
<accession>A0AAN8A5I3</accession>
<dbReference type="PANTHER" id="PTHR13034:SF2">
    <property type="entry name" value="DYNACTIN SUBUNIT 4"/>
    <property type="match status" value="1"/>
</dbReference>
<name>A0AAN8A5I3_9PEZI</name>
<comment type="similarity">
    <text evidence="11">Belongs to the dynactin subunit 4 family.</text>
</comment>
<evidence type="ECO:0000256" key="11">
    <source>
        <dbReference type="ARBA" id="ARBA00034776"/>
    </source>
</evidence>
<evidence type="ECO:0000256" key="9">
    <source>
        <dbReference type="ARBA" id="ARBA00023054"/>
    </source>
</evidence>
<dbReference type="GO" id="GO:0001725">
    <property type="term" value="C:stress fiber"/>
    <property type="evidence" value="ECO:0007669"/>
    <property type="project" value="UniProtKB-SubCell"/>
</dbReference>
<keyword evidence="9" id="KW-0175">Coiled coil</keyword>
<dbReference type="PANTHER" id="PTHR13034">
    <property type="entry name" value="DYNACTIN P62 SUBUNIT"/>
    <property type="match status" value="1"/>
</dbReference>
<organism evidence="14 15">
    <name type="scientific">Elasticomyces elasticus</name>
    <dbReference type="NCBI Taxonomy" id="574655"/>
    <lineage>
        <taxon>Eukaryota</taxon>
        <taxon>Fungi</taxon>
        <taxon>Dikarya</taxon>
        <taxon>Ascomycota</taxon>
        <taxon>Pezizomycotina</taxon>
        <taxon>Dothideomycetes</taxon>
        <taxon>Dothideomycetidae</taxon>
        <taxon>Mycosphaerellales</taxon>
        <taxon>Teratosphaeriaceae</taxon>
        <taxon>Elasticomyces</taxon>
    </lineage>
</organism>
<gene>
    <name evidence="14" type="ORF">LTR97_000454</name>
</gene>
<keyword evidence="8" id="KW-0007">Acetylation</keyword>
<evidence type="ECO:0000256" key="3">
    <source>
        <dbReference type="ARBA" id="ARBA00004657"/>
    </source>
</evidence>
<evidence type="ECO:0000256" key="1">
    <source>
        <dbReference type="ARBA" id="ARBA00004300"/>
    </source>
</evidence>
<dbReference type="Pfam" id="PF05502">
    <property type="entry name" value="Dynactin_p62"/>
    <property type="match status" value="1"/>
</dbReference>
<evidence type="ECO:0000313" key="14">
    <source>
        <dbReference type="EMBL" id="KAK5707915.1"/>
    </source>
</evidence>
<keyword evidence="4" id="KW-0963">Cytoplasm</keyword>
<evidence type="ECO:0000313" key="15">
    <source>
        <dbReference type="Proteomes" id="UP001310594"/>
    </source>
</evidence>
<keyword evidence="5" id="KW-1017">Isopeptide bond</keyword>
<evidence type="ECO:0000256" key="12">
    <source>
        <dbReference type="ARBA" id="ARBA00034864"/>
    </source>
</evidence>